<accession>A0A6J4QJV3</accession>
<evidence type="ECO:0000256" key="1">
    <source>
        <dbReference type="SAM" id="MobiDB-lite"/>
    </source>
</evidence>
<organism evidence="2">
    <name type="scientific">uncultured Ramlibacter sp</name>
    <dbReference type="NCBI Taxonomy" id="260755"/>
    <lineage>
        <taxon>Bacteria</taxon>
        <taxon>Pseudomonadati</taxon>
        <taxon>Pseudomonadota</taxon>
        <taxon>Betaproteobacteria</taxon>
        <taxon>Burkholderiales</taxon>
        <taxon>Comamonadaceae</taxon>
        <taxon>Ramlibacter</taxon>
        <taxon>environmental samples</taxon>
    </lineage>
</organism>
<feature type="compositionally biased region" description="Basic and acidic residues" evidence="1">
    <location>
        <begin position="20"/>
        <end position="32"/>
    </location>
</feature>
<dbReference type="AlphaFoldDB" id="A0A6J4QJV3"/>
<evidence type="ECO:0000313" key="2">
    <source>
        <dbReference type="EMBL" id="CAA9441971.1"/>
    </source>
</evidence>
<feature type="non-terminal residue" evidence="2">
    <location>
        <position position="32"/>
    </location>
</feature>
<feature type="region of interest" description="Disordered" evidence="1">
    <location>
        <begin position="1"/>
        <end position="32"/>
    </location>
</feature>
<protein>
    <submittedName>
        <fullName evidence="2">Uncharacterized protein</fullName>
    </submittedName>
</protein>
<name>A0A6J4QJV3_9BURK</name>
<reference evidence="2" key="1">
    <citation type="submission" date="2020-02" db="EMBL/GenBank/DDBJ databases">
        <authorList>
            <person name="Meier V. D."/>
        </authorList>
    </citation>
    <scope>NUCLEOTIDE SEQUENCE</scope>
    <source>
        <strain evidence="2">AVDCRST_MAG51</strain>
    </source>
</reference>
<feature type="non-terminal residue" evidence="2">
    <location>
        <position position="1"/>
    </location>
</feature>
<sequence length="32" mass="3305">HREGVGAGRRATRAAQADHGAGRPEDAPRAPL</sequence>
<proteinExistence type="predicted"/>
<gene>
    <name evidence="2" type="ORF">AVDCRST_MAG51-3373</name>
</gene>
<dbReference type="EMBL" id="CADCUX010000726">
    <property type="protein sequence ID" value="CAA9441971.1"/>
    <property type="molecule type" value="Genomic_DNA"/>
</dbReference>